<dbReference type="Proteomes" id="UP001165960">
    <property type="component" value="Unassembled WGS sequence"/>
</dbReference>
<name>A0ACC2SIT0_9FUNG</name>
<evidence type="ECO:0000313" key="1">
    <source>
        <dbReference type="EMBL" id="KAJ9062245.1"/>
    </source>
</evidence>
<keyword evidence="2" id="KW-1185">Reference proteome</keyword>
<dbReference type="EMBL" id="QTSX02005016">
    <property type="protein sequence ID" value="KAJ9062245.1"/>
    <property type="molecule type" value="Genomic_DNA"/>
</dbReference>
<gene>
    <name evidence="1" type="ORF">DSO57_1012693</name>
</gene>
<comment type="caution">
    <text evidence="1">The sequence shown here is derived from an EMBL/GenBank/DDBJ whole genome shotgun (WGS) entry which is preliminary data.</text>
</comment>
<protein>
    <submittedName>
        <fullName evidence="1">Uncharacterized protein</fullName>
    </submittedName>
</protein>
<accession>A0ACC2SIT0</accession>
<evidence type="ECO:0000313" key="2">
    <source>
        <dbReference type="Proteomes" id="UP001165960"/>
    </source>
</evidence>
<sequence>MYILPTQGPSKTRLEVRSGSWTKARLDPLPKIINLTSYLDTIQRYPSHPKNLDQTSQLLAKPMQLPSLTPGLVDRSP</sequence>
<reference evidence="1" key="1">
    <citation type="submission" date="2022-04" db="EMBL/GenBank/DDBJ databases">
        <title>Genome of the entomopathogenic fungus Entomophthora muscae.</title>
        <authorList>
            <person name="Elya C."/>
            <person name="Lovett B.R."/>
            <person name="Lee E."/>
            <person name="Macias A.M."/>
            <person name="Hajek A.E."/>
            <person name="De Bivort B.L."/>
            <person name="Kasson M.T."/>
            <person name="De Fine Licht H.H."/>
            <person name="Stajich J.E."/>
        </authorList>
    </citation>
    <scope>NUCLEOTIDE SEQUENCE</scope>
    <source>
        <strain evidence="1">Berkeley</strain>
    </source>
</reference>
<organism evidence="1 2">
    <name type="scientific">Entomophthora muscae</name>
    <dbReference type="NCBI Taxonomy" id="34485"/>
    <lineage>
        <taxon>Eukaryota</taxon>
        <taxon>Fungi</taxon>
        <taxon>Fungi incertae sedis</taxon>
        <taxon>Zoopagomycota</taxon>
        <taxon>Entomophthoromycotina</taxon>
        <taxon>Entomophthoromycetes</taxon>
        <taxon>Entomophthorales</taxon>
        <taxon>Entomophthoraceae</taxon>
        <taxon>Entomophthora</taxon>
    </lineage>
</organism>
<proteinExistence type="predicted"/>